<dbReference type="Pfam" id="PF01899">
    <property type="entry name" value="MNHE"/>
    <property type="match status" value="1"/>
</dbReference>
<proteinExistence type="inferred from homology"/>
<evidence type="ECO:0000256" key="1">
    <source>
        <dbReference type="ARBA" id="ARBA00004651"/>
    </source>
</evidence>
<keyword evidence="9" id="KW-1185">Reference proteome</keyword>
<dbReference type="PANTHER" id="PTHR34584:SF1">
    <property type="entry name" value="NA(+)_H(+) ANTIPORTER SUBUNIT E1"/>
    <property type="match status" value="1"/>
</dbReference>
<evidence type="ECO:0000256" key="6">
    <source>
        <dbReference type="ARBA" id="ARBA00023136"/>
    </source>
</evidence>
<organism evidence="8 9">
    <name type="scientific">Alteromonas ponticola</name>
    <dbReference type="NCBI Taxonomy" id="2720613"/>
    <lineage>
        <taxon>Bacteria</taxon>
        <taxon>Pseudomonadati</taxon>
        <taxon>Pseudomonadota</taxon>
        <taxon>Gammaproteobacteria</taxon>
        <taxon>Alteromonadales</taxon>
        <taxon>Alteromonadaceae</taxon>
        <taxon>Alteromonas/Salinimonas group</taxon>
        <taxon>Alteromonas</taxon>
    </lineage>
</organism>
<comment type="similarity">
    <text evidence="2">Belongs to the CPA3 antiporters (TC 2.A.63) subunit E family.</text>
</comment>
<evidence type="ECO:0000256" key="5">
    <source>
        <dbReference type="ARBA" id="ARBA00022989"/>
    </source>
</evidence>
<keyword evidence="3" id="KW-1003">Cell membrane</keyword>
<comment type="caution">
    <text evidence="8">The sequence shown here is derived from an EMBL/GenBank/DDBJ whole genome shotgun (WGS) entry which is preliminary data.</text>
</comment>
<gene>
    <name evidence="8" type="ORF">HCJ96_10930</name>
</gene>
<dbReference type="Proteomes" id="UP000709336">
    <property type="component" value="Unassembled WGS sequence"/>
</dbReference>
<evidence type="ECO:0000313" key="8">
    <source>
        <dbReference type="EMBL" id="NMH60536.1"/>
    </source>
</evidence>
<comment type="subcellular location">
    <subcellularLocation>
        <location evidence="1">Cell membrane</location>
        <topology evidence="1">Multi-pass membrane protein</topology>
    </subcellularLocation>
</comment>
<name>A0ABX1R3P4_9ALTE</name>
<dbReference type="PANTHER" id="PTHR34584">
    <property type="entry name" value="NA(+)/H(+) ANTIPORTER SUBUNIT E1"/>
    <property type="match status" value="1"/>
</dbReference>
<accession>A0ABX1R3P4</accession>
<keyword evidence="4 7" id="KW-0812">Transmembrane</keyword>
<dbReference type="RefSeq" id="WP_169211085.1">
    <property type="nucleotide sequence ID" value="NZ_JAATNW010000005.1"/>
</dbReference>
<keyword evidence="5 7" id="KW-1133">Transmembrane helix</keyword>
<evidence type="ECO:0000256" key="2">
    <source>
        <dbReference type="ARBA" id="ARBA00006228"/>
    </source>
</evidence>
<protein>
    <submittedName>
        <fullName evidence="8">Na+/H+ antiporter subunit E</fullName>
    </submittedName>
</protein>
<keyword evidence="6 7" id="KW-0472">Membrane</keyword>
<evidence type="ECO:0000256" key="4">
    <source>
        <dbReference type="ARBA" id="ARBA00022692"/>
    </source>
</evidence>
<evidence type="ECO:0000256" key="7">
    <source>
        <dbReference type="SAM" id="Phobius"/>
    </source>
</evidence>
<feature type="transmembrane region" description="Helical" evidence="7">
    <location>
        <begin position="61"/>
        <end position="84"/>
    </location>
</feature>
<evidence type="ECO:0000313" key="9">
    <source>
        <dbReference type="Proteomes" id="UP000709336"/>
    </source>
</evidence>
<sequence>MKHYISVASLLMILWLLLSGHYNPLMISFGVVSVCFTLWLSYRMRIIDDESHPIHLSGSLIKYWIVLSYKIFLANVDVVLRIIGVRPVEPQLIRIPFPKQDDLSKVIYANSVTLTPGSASIEIYPDSVLVHTISKEGATALLEGDLADIFPAKATQSNEAQQ</sequence>
<dbReference type="EMBL" id="JAATNW010000005">
    <property type="protein sequence ID" value="NMH60536.1"/>
    <property type="molecule type" value="Genomic_DNA"/>
</dbReference>
<dbReference type="InterPro" id="IPR002758">
    <property type="entry name" value="Cation_antiport_E"/>
</dbReference>
<evidence type="ECO:0000256" key="3">
    <source>
        <dbReference type="ARBA" id="ARBA00022475"/>
    </source>
</evidence>
<reference evidence="8 9" key="1">
    <citation type="submission" date="2020-03" db="EMBL/GenBank/DDBJ databases">
        <title>Alteromonas ponticola sp. nov., isolated from seawater.</title>
        <authorList>
            <person name="Yoon J.-H."/>
            <person name="Kim Y.-O."/>
        </authorList>
    </citation>
    <scope>NUCLEOTIDE SEQUENCE [LARGE SCALE GENOMIC DNA]</scope>
    <source>
        <strain evidence="8 9">MYP5</strain>
    </source>
</reference>